<protein>
    <submittedName>
        <fullName evidence="1">Uncharacterized protein</fullName>
    </submittedName>
</protein>
<dbReference type="EMBL" id="UINC01036226">
    <property type="protein sequence ID" value="SVB29864.1"/>
    <property type="molecule type" value="Genomic_DNA"/>
</dbReference>
<evidence type="ECO:0000313" key="1">
    <source>
        <dbReference type="EMBL" id="SVB29864.1"/>
    </source>
</evidence>
<reference evidence="1" key="1">
    <citation type="submission" date="2018-05" db="EMBL/GenBank/DDBJ databases">
        <authorList>
            <person name="Lanie J.A."/>
            <person name="Ng W.-L."/>
            <person name="Kazmierczak K.M."/>
            <person name="Andrzejewski T.M."/>
            <person name="Davidsen T.M."/>
            <person name="Wayne K.J."/>
            <person name="Tettelin H."/>
            <person name="Glass J.I."/>
            <person name="Rusch D."/>
            <person name="Podicherti R."/>
            <person name="Tsui H.-C.T."/>
            <person name="Winkler M.E."/>
        </authorList>
    </citation>
    <scope>NUCLEOTIDE SEQUENCE</scope>
</reference>
<name>A0A382CVL9_9ZZZZ</name>
<sequence length="110" mass="12966">MASMYQNHFGGGKMPYGGKDYPILTTIAKQRGGFDEIIADFQFMLSSKEEWLQGKKSLGYYMKFYPSIGCLRDTHQKEKTVELSYSEIQKAQEEREKLLREQYRKELFDE</sequence>
<dbReference type="AlphaFoldDB" id="A0A382CVL9"/>
<proteinExistence type="predicted"/>
<organism evidence="1">
    <name type="scientific">marine metagenome</name>
    <dbReference type="NCBI Taxonomy" id="408172"/>
    <lineage>
        <taxon>unclassified sequences</taxon>
        <taxon>metagenomes</taxon>
        <taxon>ecological metagenomes</taxon>
    </lineage>
</organism>
<accession>A0A382CVL9</accession>
<gene>
    <name evidence="1" type="ORF">METZ01_LOCUS182718</name>
</gene>